<dbReference type="GO" id="GO:0005634">
    <property type="term" value="C:nucleus"/>
    <property type="evidence" value="ECO:0007669"/>
    <property type="project" value="TreeGrafter"/>
</dbReference>
<evidence type="ECO:0000259" key="2">
    <source>
        <dbReference type="Pfam" id="PF05603"/>
    </source>
</evidence>
<dbReference type="InterPro" id="IPR008493">
    <property type="entry name" value="Hikeshi-like_N"/>
</dbReference>
<accession>A0AAN6GFL1</accession>
<dbReference type="GO" id="GO:0061608">
    <property type="term" value="F:nuclear import signal receptor activity"/>
    <property type="evidence" value="ECO:0007669"/>
    <property type="project" value="TreeGrafter"/>
</dbReference>
<dbReference type="GO" id="GO:0005829">
    <property type="term" value="C:cytosol"/>
    <property type="evidence" value="ECO:0007669"/>
    <property type="project" value="TreeGrafter"/>
</dbReference>
<comment type="caution">
    <text evidence="4">The sequence shown here is derived from an EMBL/GenBank/DDBJ whole genome shotgun (WGS) entry which is preliminary data.</text>
</comment>
<organism evidence="4 5">
    <name type="scientific">Tilletia horrida</name>
    <dbReference type="NCBI Taxonomy" id="155126"/>
    <lineage>
        <taxon>Eukaryota</taxon>
        <taxon>Fungi</taxon>
        <taxon>Dikarya</taxon>
        <taxon>Basidiomycota</taxon>
        <taxon>Ustilaginomycotina</taxon>
        <taxon>Exobasidiomycetes</taxon>
        <taxon>Tilletiales</taxon>
        <taxon>Tilletiaceae</taxon>
        <taxon>Tilletia</taxon>
    </lineage>
</organism>
<comment type="similarity">
    <text evidence="1">Belongs to the OPI10 family.</text>
</comment>
<evidence type="ECO:0000259" key="3">
    <source>
        <dbReference type="Pfam" id="PF21057"/>
    </source>
</evidence>
<keyword evidence="5" id="KW-1185">Reference proteome</keyword>
<evidence type="ECO:0000313" key="4">
    <source>
        <dbReference type="EMBL" id="KAK0538871.1"/>
    </source>
</evidence>
<dbReference type="Pfam" id="PF05603">
    <property type="entry name" value="Hikeshi-like_N"/>
    <property type="match status" value="1"/>
</dbReference>
<sequence length="220" mass="22610">MFVCIAAGQLPLTTPQQVDETHFVFVLDAAVVNHIVVALSGLTPFPDGYSATVHLLWSGEGQAWKLLGCLKNSKPSAIFRIRQPAAAGGSGAGDPPKGILGMTATVGISIEPDALVDQQIATLPAAASSSVGANSGNANNAQPGEGGALVPFGATAAISNQAGALEVALQVAPKIAKNAFDYLSSFAPDSAPQTVPLLQKWLEQLERKLRAQGLSFLDKA</sequence>
<dbReference type="Pfam" id="PF21057">
    <property type="entry name" value="Hikeshi-like_C"/>
    <property type="match status" value="1"/>
</dbReference>
<evidence type="ECO:0000313" key="5">
    <source>
        <dbReference type="Proteomes" id="UP001176521"/>
    </source>
</evidence>
<gene>
    <name evidence="4" type="ORF">OC842_001180</name>
</gene>
<feature type="domain" description="Hikeshi-like C-terminal" evidence="3">
    <location>
        <begin position="169"/>
        <end position="219"/>
    </location>
</feature>
<dbReference type="GO" id="GO:0006606">
    <property type="term" value="P:protein import into nucleus"/>
    <property type="evidence" value="ECO:0007669"/>
    <property type="project" value="TreeGrafter"/>
</dbReference>
<dbReference type="EMBL" id="JAPDMQ010000039">
    <property type="protein sequence ID" value="KAK0538871.1"/>
    <property type="molecule type" value="Genomic_DNA"/>
</dbReference>
<dbReference type="Proteomes" id="UP001176521">
    <property type="component" value="Unassembled WGS sequence"/>
</dbReference>
<dbReference type="PANTHER" id="PTHR12925:SF0">
    <property type="entry name" value="PROTEIN HIKESHI"/>
    <property type="match status" value="1"/>
</dbReference>
<evidence type="ECO:0008006" key="6">
    <source>
        <dbReference type="Google" id="ProtNLM"/>
    </source>
</evidence>
<dbReference type="PANTHER" id="PTHR12925">
    <property type="entry name" value="HIKESHI FAMILY MEMBER"/>
    <property type="match status" value="1"/>
</dbReference>
<dbReference type="InterPro" id="IPR048364">
    <property type="entry name" value="Hikeshi-like_C"/>
</dbReference>
<protein>
    <recommendedName>
        <fullName evidence="6">Hikeshi-like domain-containing protein</fullName>
    </recommendedName>
</protein>
<proteinExistence type="inferred from homology"/>
<feature type="domain" description="Hikeshi-like N-terminal" evidence="2">
    <location>
        <begin position="5"/>
        <end position="125"/>
    </location>
</feature>
<dbReference type="AlphaFoldDB" id="A0AAN6GFL1"/>
<reference evidence="4" key="1">
    <citation type="journal article" date="2023" name="PhytoFront">
        <title>Draft Genome Resources of Seven Strains of Tilletia horrida, Causal Agent of Kernel Smut of Rice.</title>
        <authorList>
            <person name="Khanal S."/>
            <person name="Antony Babu S."/>
            <person name="Zhou X.G."/>
        </authorList>
    </citation>
    <scope>NUCLEOTIDE SEQUENCE</scope>
    <source>
        <strain evidence="4">TX3</strain>
    </source>
</reference>
<evidence type="ECO:0000256" key="1">
    <source>
        <dbReference type="ARBA" id="ARBA00006623"/>
    </source>
</evidence>
<dbReference type="InterPro" id="IPR031318">
    <property type="entry name" value="OPI10"/>
</dbReference>
<name>A0AAN6GFL1_9BASI</name>